<dbReference type="EMBL" id="JBHSAV010000087">
    <property type="protein sequence ID" value="MFC3977938.1"/>
    <property type="molecule type" value="Genomic_DNA"/>
</dbReference>
<dbReference type="RefSeq" id="WP_241297679.1">
    <property type="nucleotide sequence ID" value="NZ_JAKZGR010000032.1"/>
</dbReference>
<evidence type="ECO:0000313" key="1">
    <source>
        <dbReference type="EMBL" id="MFC3977938.1"/>
    </source>
</evidence>
<gene>
    <name evidence="1" type="ORF">ACFOUP_16255</name>
</gene>
<keyword evidence="2" id="KW-1185">Reference proteome</keyword>
<organism evidence="1 2">
    <name type="scientific">Belliella kenyensis</name>
    <dbReference type="NCBI Taxonomy" id="1472724"/>
    <lineage>
        <taxon>Bacteria</taxon>
        <taxon>Pseudomonadati</taxon>
        <taxon>Bacteroidota</taxon>
        <taxon>Cytophagia</taxon>
        <taxon>Cytophagales</taxon>
        <taxon>Cyclobacteriaceae</taxon>
        <taxon>Belliella</taxon>
    </lineage>
</organism>
<proteinExistence type="predicted"/>
<accession>A0ABV8ENN8</accession>
<dbReference type="Proteomes" id="UP001595766">
    <property type="component" value="Unassembled WGS sequence"/>
</dbReference>
<name>A0ABV8ENN8_9BACT</name>
<sequence length="72" mass="8195">MVAGEVGFKIMTSDHVMGQAHSNLMKERNYYVNLALISQKRGDTQSYNRYMDRAINAEKAAFKAAQIVKQKK</sequence>
<comment type="caution">
    <text evidence="1">The sequence shown here is derived from an EMBL/GenBank/DDBJ whole genome shotgun (WGS) entry which is preliminary data.</text>
</comment>
<evidence type="ECO:0000313" key="2">
    <source>
        <dbReference type="Proteomes" id="UP001595766"/>
    </source>
</evidence>
<protein>
    <submittedName>
        <fullName evidence="1">Uncharacterized protein</fullName>
    </submittedName>
</protein>
<reference evidence="2" key="1">
    <citation type="journal article" date="2019" name="Int. J. Syst. Evol. Microbiol.">
        <title>The Global Catalogue of Microorganisms (GCM) 10K type strain sequencing project: providing services to taxonomists for standard genome sequencing and annotation.</title>
        <authorList>
            <consortium name="The Broad Institute Genomics Platform"/>
            <consortium name="The Broad Institute Genome Sequencing Center for Infectious Disease"/>
            <person name="Wu L."/>
            <person name="Ma J."/>
        </authorList>
    </citation>
    <scope>NUCLEOTIDE SEQUENCE [LARGE SCALE GENOMIC DNA]</scope>
    <source>
        <strain evidence="2">CECT 8551</strain>
    </source>
</reference>